<dbReference type="InterPro" id="IPR059179">
    <property type="entry name" value="MLKL-like_MCAfunc"/>
</dbReference>
<comment type="caution">
    <text evidence="1">The sequence shown here is derived from an EMBL/GenBank/DDBJ whole genome shotgun (WGS) entry which is preliminary data.</text>
</comment>
<gene>
    <name evidence="1" type="ORF">EV420DRAFT_781013</name>
</gene>
<evidence type="ECO:0000313" key="2">
    <source>
        <dbReference type="Proteomes" id="UP001175211"/>
    </source>
</evidence>
<name>A0AA39JVN2_ARMTA</name>
<evidence type="ECO:0000313" key="1">
    <source>
        <dbReference type="EMBL" id="KAK0449654.1"/>
    </source>
</evidence>
<dbReference type="InterPro" id="IPR011009">
    <property type="entry name" value="Kinase-like_dom_sf"/>
</dbReference>
<dbReference type="RefSeq" id="XP_060326946.1">
    <property type="nucleotide sequence ID" value="XM_060483442.1"/>
</dbReference>
<keyword evidence="2" id="KW-1185">Reference proteome</keyword>
<dbReference type="CDD" id="cd21037">
    <property type="entry name" value="MLKL_NTD"/>
    <property type="match status" value="1"/>
</dbReference>
<sequence>MTRSSNLETWIQIAKVAAAAGEMAPFPYIKGIGGCAVLILEAIQKAGKNDEDLLDLAESIGETINLILDAIEEHGKSSALDLGDVCAEFEKYMTYLRDEVNSTRLESRGRFKWFKRFLKRNEVCDTVNGYRKRVHAIKEKFMIRMAIDSRFVISDIKDGLRTRTDALTSAIETSQRHTISSIDKHADSIYKEIHTWGVLQSKKADELSADVQTLKERSSYKGYVRDVLPGDIYLRDCLDYPDDKAVFTRYNADVGNTPKIVCVYQRSSRSKLSKQDVIQQFHIDVDRLIKPKHQNIAQVFGVCRSPDFLAIVIHGTIQQTIRDYRDSLTAMQFLHFNMQLVNDLEMLHFPILCISILNS</sequence>
<accession>A0AA39JVN2</accession>
<protein>
    <recommendedName>
        <fullName evidence="3">Protein kinase domain-containing protein</fullName>
    </recommendedName>
</protein>
<proteinExistence type="predicted"/>
<dbReference type="Proteomes" id="UP001175211">
    <property type="component" value="Unassembled WGS sequence"/>
</dbReference>
<organism evidence="1 2">
    <name type="scientific">Armillaria tabescens</name>
    <name type="common">Ringless honey mushroom</name>
    <name type="synonym">Agaricus tabescens</name>
    <dbReference type="NCBI Taxonomy" id="1929756"/>
    <lineage>
        <taxon>Eukaryota</taxon>
        <taxon>Fungi</taxon>
        <taxon>Dikarya</taxon>
        <taxon>Basidiomycota</taxon>
        <taxon>Agaricomycotina</taxon>
        <taxon>Agaricomycetes</taxon>
        <taxon>Agaricomycetidae</taxon>
        <taxon>Agaricales</taxon>
        <taxon>Marasmiineae</taxon>
        <taxon>Physalacriaceae</taxon>
        <taxon>Desarmillaria</taxon>
    </lineage>
</organism>
<dbReference type="EMBL" id="JAUEPS010000038">
    <property type="protein sequence ID" value="KAK0449654.1"/>
    <property type="molecule type" value="Genomic_DNA"/>
</dbReference>
<dbReference type="SUPFAM" id="SSF56112">
    <property type="entry name" value="Protein kinase-like (PK-like)"/>
    <property type="match status" value="1"/>
</dbReference>
<dbReference type="GeneID" id="85366990"/>
<reference evidence="1" key="1">
    <citation type="submission" date="2023-06" db="EMBL/GenBank/DDBJ databases">
        <authorList>
            <consortium name="Lawrence Berkeley National Laboratory"/>
            <person name="Ahrendt S."/>
            <person name="Sahu N."/>
            <person name="Indic B."/>
            <person name="Wong-Bajracharya J."/>
            <person name="Merenyi Z."/>
            <person name="Ke H.-M."/>
            <person name="Monk M."/>
            <person name="Kocsube S."/>
            <person name="Drula E."/>
            <person name="Lipzen A."/>
            <person name="Balint B."/>
            <person name="Henrissat B."/>
            <person name="Andreopoulos B."/>
            <person name="Martin F.M."/>
            <person name="Harder C.B."/>
            <person name="Rigling D."/>
            <person name="Ford K.L."/>
            <person name="Foster G.D."/>
            <person name="Pangilinan J."/>
            <person name="Papanicolaou A."/>
            <person name="Barry K."/>
            <person name="LaButti K."/>
            <person name="Viragh M."/>
            <person name="Koriabine M."/>
            <person name="Yan M."/>
            <person name="Riley R."/>
            <person name="Champramary S."/>
            <person name="Plett K.L."/>
            <person name="Tsai I.J."/>
            <person name="Slot J."/>
            <person name="Sipos G."/>
            <person name="Plett J."/>
            <person name="Nagy L.G."/>
            <person name="Grigoriev I.V."/>
        </authorList>
    </citation>
    <scope>NUCLEOTIDE SEQUENCE</scope>
    <source>
        <strain evidence="1">CCBAS 213</strain>
    </source>
</reference>
<evidence type="ECO:0008006" key="3">
    <source>
        <dbReference type="Google" id="ProtNLM"/>
    </source>
</evidence>
<dbReference type="AlphaFoldDB" id="A0AA39JVN2"/>